<keyword evidence="2" id="KW-1185">Reference proteome</keyword>
<reference evidence="1" key="1">
    <citation type="submission" date="2023-08" db="EMBL/GenBank/DDBJ databases">
        <authorList>
            <person name="Audoor S."/>
            <person name="Bilcke G."/>
        </authorList>
    </citation>
    <scope>NUCLEOTIDE SEQUENCE</scope>
</reference>
<gene>
    <name evidence="1" type="ORF">CYCCA115_LOCUS6335</name>
</gene>
<evidence type="ECO:0000313" key="2">
    <source>
        <dbReference type="Proteomes" id="UP001295423"/>
    </source>
</evidence>
<evidence type="ECO:0000313" key="1">
    <source>
        <dbReference type="EMBL" id="CAJ1938922.1"/>
    </source>
</evidence>
<comment type="caution">
    <text evidence="1">The sequence shown here is derived from an EMBL/GenBank/DDBJ whole genome shotgun (WGS) entry which is preliminary data.</text>
</comment>
<protein>
    <submittedName>
        <fullName evidence="1">Uncharacterized protein</fullName>
    </submittedName>
</protein>
<dbReference type="Proteomes" id="UP001295423">
    <property type="component" value="Unassembled WGS sequence"/>
</dbReference>
<dbReference type="EMBL" id="CAKOGP040000779">
    <property type="protein sequence ID" value="CAJ1938922.1"/>
    <property type="molecule type" value="Genomic_DNA"/>
</dbReference>
<sequence>MSGTTENLGKTSNTLYLHVGPSGDCWTGDSIFAAKHLQPDYVKSIPLPVNNNVTDEDGLQQQKIDCLLEVLEDDQDLTASIYDTESIPSELLERIF</sequence>
<accession>A0AAD2FKZ5</accession>
<organism evidence="1 2">
    <name type="scientific">Cylindrotheca closterium</name>
    <dbReference type="NCBI Taxonomy" id="2856"/>
    <lineage>
        <taxon>Eukaryota</taxon>
        <taxon>Sar</taxon>
        <taxon>Stramenopiles</taxon>
        <taxon>Ochrophyta</taxon>
        <taxon>Bacillariophyta</taxon>
        <taxon>Bacillariophyceae</taxon>
        <taxon>Bacillariophycidae</taxon>
        <taxon>Bacillariales</taxon>
        <taxon>Bacillariaceae</taxon>
        <taxon>Cylindrotheca</taxon>
    </lineage>
</organism>
<proteinExistence type="predicted"/>
<name>A0AAD2FKZ5_9STRA</name>
<dbReference type="AlphaFoldDB" id="A0AAD2FKZ5"/>